<evidence type="ECO:0000313" key="2">
    <source>
        <dbReference type="EMBL" id="TMU50713.1"/>
    </source>
</evidence>
<dbReference type="Pfam" id="PF13378">
    <property type="entry name" value="MR_MLE_C"/>
    <property type="match status" value="1"/>
</dbReference>
<comment type="caution">
    <text evidence="2">The sequence shown here is derived from an EMBL/GenBank/DDBJ whole genome shotgun (WGS) entry which is preliminary data.</text>
</comment>
<dbReference type="SUPFAM" id="SSF51604">
    <property type="entry name" value="Enolase C-terminal domain-like"/>
    <property type="match status" value="1"/>
</dbReference>
<evidence type="ECO:0000259" key="1">
    <source>
        <dbReference type="Pfam" id="PF13378"/>
    </source>
</evidence>
<dbReference type="InterPro" id="IPR029065">
    <property type="entry name" value="Enolase_C-like"/>
</dbReference>
<dbReference type="Proteomes" id="UP000751614">
    <property type="component" value="Unassembled WGS sequence"/>
</dbReference>
<organism evidence="2 3">
    <name type="scientific">Flagellimonas algicola</name>
    <dbReference type="NCBI Taxonomy" id="2583815"/>
    <lineage>
        <taxon>Bacteria</taxon>
        <taxon>Pseudomonadati</taxon>
        <taxon>Bacteroidota</taxon>
        <taxon>Flavobacteriia</taxon>
        <taxon>Flavobacteriales</taxon>
        <taxon>Flavobacteriaceae</taxon>
        <taxon>Flagellimonas</taxon>
    </lineage>
</organism>
<evidence type="ECO:0000313" key="3">
    <source>
        <dbReference type="Proteomes" id="UP000751614"/>
    </source>
</evidence>
<dbReference type="InterPro" id="IPR036849">
    <property type="entry name" value="Enolase-like_C_sf"/>
</dbReference>
<keyword evidence="3" id="KW-1185">Reference proteome</keyword>
<dbReference type="NCBIfam" id="TIGR01409">
    <property type="entry name" value="TAT_signal_seq"/>
    <property type="match status" value="1"/>
</dbReference>
<name>A0ABY2WH47_9FLAO</name>
<reference evidence="2 3" key="1">
    <citation type="submission" date="2019-05" db="EMBL/GenBank/DDBJ databases">
        <title>Flagellimonas sp. AsT0115, sp. nov., isolated from a marine red algae, Asparagopsis taxiformis.</title>
        <authorList>
            <person name="Kim J."/>
            <person name="Jeong S.E."/>
            <person name="Jeon C.O."/>
        </authorList>
    </citation>
    <scope>NUCLEOTIDE SEQUENCE [LARGE SCALE GENOMIC DNA]</scope>
    <source>
        <strain evidence="2 3">AsT0115</strain>
    </source>
</reference>
<dbReference type="PROSITE" id="PS51318">
    <property type="entry name" value="TAT"/>
    <property type="match status" value="1"/>
</dbReference>
<dbReference type="RefSeq" id="WP_138838986.1">
    <property type="nucleotide sequence ID" value="NZ_VCNI01000004.1"/>
</dbReference>
<accession>A0ABY2WH47</accession>
<dbReference type="EMBL" id="VCNI01000004">
    <property type="protein sequence ID" value="TMU50713.1"/>
    <property type="molecule type" value="Genomic_DNA"/>
</dbReference>
<dbReference type="InterPro" id="IPR019546">
    <property type="entry name" value="TAT_signal_bac_arc"/>
</dbReference>
<sequence>MVDNSDFTRREFLKKTALTAGAASLGLPNNMMGNNLISKSKKMLTMARGHSWFEREPLIHSYGFKGGYITRLWQVVSQLKDAEGNKSIGLGVQSPLWSDSSITSLWGESGSNAIMFNLTSRALQILSGQSFDTPIQMIEDAFDEVHAYGIKLTNNTNLRKTFTLNALTSVDNAAWLLYAKQNKIDSFTELIPSDYREAFSHKTETIASIPSISYSTSTSGIEEIKNSGQFFIKIKIGSPGSQQEMLEKDMHRIKLIDSSLRSATTQAISNKKFYYYLDANGRYHGKETLVKLLDHCDRIKVLDKIAIVEEPFPEALEEDVSDLGARIAADESAHTDKEAQKRIEMGYTGIALKAMGKTLSNTIKIAKLAHDKGIPCFCTDLTVNPILVDWNKLLASHLPPFPGLKVGLLETNGSQNYKNWNHMISYHPRGEASWNKPKNGLFTLNESFYRESGGIFLEPDHYKNL</sequence>
<feature type="domain" description="Enolase C-terminal" evidence="1">
    <location>
        <begin position="232"/>
        <end position="380"/>
    </location>
</feature>
<dbReference type="Gene3D" id="3.20.20.120">
    <property type="entry name" value="Enolase-like C-terminal domain"/>
    <property type="match status" value="1"/>
</dbReference>
<gene>
    <name evidence="2" type="ORF">FGG15_18105</name>
</gene>
<protein>
    <submittedName>
        <fullName evidence="2">Twin-arginine translocation signal domain-containing protein</fullName>
    </submittedName>
</protein>
<proteinExistence type="predicted"/>
<dbReference type="InterPro" id="IPR006311">
    <property type="entry name" value="TAT_signal"/>
</dbReference>